<dbReference type="AlphaFoldDB" id="A0AAV2H690"/>
<feature type="non-terminal residue" evidence="1">
    <location>
        <position position="102"/>
    </location>
</feature>
<gene>
    <name evidence="1" type="ORF">GSLYS_00003072001</name>
</gene>
<sequence>MANRVELESKQLRKRPAFRYKTSLGHFPKEAEAYSYVKRKDPLTKAVKIVPEMVYPIEANRIPVPLHELLEDDWRAYRCAIQNLYTIVRRQQHPMERFMEKG</sequence>
<keyword evidence="2" id="KW-1185">Reference proteome</keyword>
<organism evidence="1 2">
    <name type="scientific">Lymnaea stagnalis</name>
    <name type="common">Great pond snail</name>
    <name type="synonym">Helix stagnalis</name>
    <dbReference type="NCBI Taxonomy" id="6523"/>
    <lineage>
        <taxon>Eukaryota</taxon>
        <taxon>Metazoa</taxon>
        <taxon>Spiralia</taxon>
        <taxon>Lophotrochozoa</taxon>
        <taxon>Mollusca</taxon>
        <taxon>Gastropoda</taxon>
        <taxon>Heterobranchia</taxon>
        <taxon>Euthyneura</taxon>
        <taxon>Panpulmonata</taxon>
        <taxon>Hygrophila</taxon>
        <taxon>Lymnaeoidea</taxon>
        <taxon>Lymnaeidae</taxon>
        <taxon>Lymnaea</taxon>
    </lineage>
</organism>
<evidence type="ECO:0000313" key="2">
    <source>
        <dbReference type="Proteomes" id="UP001497497"/>
    </source>
</evidence>
<proteinExistence type="predicted"/>
<protein>
    <submittedName>
        <fullName evidence="1">Uncharacterized protein</fullName>
    </submittedName>
</protein>
<dbReference type="EMBL" id="CAXITT010000040">
    <property type="protein sequence ID" value="CAL1528902.1"/>
    <property type="molecule type" value="Genomic_DNA"/>
</dbReference>
<comment type="caution">
    <text evidence="1">The sequence shown here is derived from an EMBL/GenBank/DDBJ whole genome shotgun (WGS) entry which is preliminary data.</text>
</comment>
<evidence type="ECO:0000313" key="1">
    <source>
        <dbReference type="EMBL" id="CAL1528902.1"/>
    </source>
</evidence>
<accession>A0AAV2H690</accession>
<reference evidence="1 2" key="1">
    <citation type="submission" date="2024-04" db="EMBL/GenBank/DDBJ databases">
        <authorList>
            <consortium name="Genoscope - CEA"/>
            <person name="William W."/>
        </authorList>
    </citation>
    <scope>NUCLEOTIDE SEQUENCE [LARGE SCALE GENOMIC DNA]</scope>
</reference>
<name>A0AAV2H690_LYMST</name>
<dbReference type="Proteomes" id="UP001497497">
    <property type="component" value="Unassembled WGS sequence"/>
</dbReference>